<dbReference type="EMBL" id="JAPKHW010000068">
    <property type="protein sequence ID" value="MCX4151947.1"/>
    <property type="molecule type" value="Genomic_DNA"/>
</dbReference>
<organism evidence="2 4">
    <name type="scientific">Paraburkholderia madseniana</name>
    <dbReference type="NCBI Taxonomy" id="2599607"/>
    <lineage>
        <taxon>Bacteria</taxon>
        <taxon>Pseudomonadati</taxon>
        <taxon>Pseudomonadota</taxon>
        <taxon>Betaproteobacteria</taxon>
        <taxon>Burkholderiales</taxon>
        <taxon>Burkholderiaceae</taxon>
        <taxon>Paraburkholderia</taxon>
    </lineage>
</organism>
<keyword evidence="3" id="KW-1185">Reference proteome</keyword>
<proteinExistence type="predicted"/>
<dbReference type="AlphaFoldDB" id="A0AAP5BLZ6"/>
<sequence>MILDTLPEPSADTPWEEILNFGRDPAALAALARLRKWMAKIAKDSPSPGVGEDELTALLHDYEPHMRLHRIKSERGTLEAFLTTTAEVASAIVTMKRGAAVKALFDVSRAEIALLEAEQSAPGREVAYITHARERFS</sequence>
<evidence type="ECO:0000313" key="4">
    <source>
        <dbReference type="Proteomes" id="UP001242288"/>
    </source>
</evidence>
<dbReference type="Proteomes" id="UP001209412">
    <property type="component" value="Unassembled WGS sequence"/>
</dbReference>
<protein>
    <submittedName>
        <fullName evidence="2">Uncharacterized protein</fullName>
    </submittedName>
</protein>
<gene>
    <name evidence="2" type="ORF">NIE36_42280</name>
    <name evidence="1" type="ORF">OSB80_42390</name>
</gene>
<name>A0AAP5BLZ6_9BURK</name>
<accession>A0AAP5BLZ6</accession>
<dbReference type="RefSeq" id="WP_266262024.1">
    <property type="nucleotide sequence ID" value="NZ_JAMXWF010000068.1"/>
</dbReference>
<comment type="caution">
    <text evidence="2">The sequence shown here is derived from an EMBL/GenBank/DDBJ whole genome shotgun (WGS) entry which is preliminary data.</text>
</comment>
<dbReference type="EMBL" id="JAMXWF010000068">
    <property type="protein sequence ID" value="MDQ6413758.1"/>
    <property type="molecule type" value="Genomic_DNA"/>
</dbReference>
<evidence type="ECO:0000313" key="3">
    <source>
        <dbReference type="Proteomes" id="UP001209412"/>
    </source>
</evidence>
<evidence type="ECO:0000313" key="1">
    <source>
        <dbReference type="EMBL" id="MCX4151947.1"/>
    </source>
</evidence>
<dbReference type="Proteomes" id="UP001242288">
    <property type="component" value="Unassembled WGS sequence"/>
</dbReference>
<evidence type="ECO:0000313" key="2">
    <source>
        <dbReference type="EMBL" id="MDQ6413758.1"/>
    </source>
</evidence>
<reference evidence="2" key="1">
    <citation type="submission" date="2022-06" db="EMBL/GenBank/DDBJ databases">
        <title>PHB producers.</title>
        <authorList>
            <person name="Besaury L."/>
        </authorList>
    </citation>
    <scope>NUCLEOTIDE SEQUENCE</scope>
    <source>
        <strain evidence="2 3">SEWS6</strain>
    </source>
</reference>